<feature type="region of interest" description="Disordered" evidence="1">
    <location>
        <begin position="186"/>
        <end position="225"/>
    </location>
</feature>
<accession>D6ZER7</accession>
<keyword evidence="3" id="KW-1185">Reference proteome</keyword>
<proteinExistence type="predicted"/>
<feature type="compositionally biased region" description="Low complexity" evidence="1">
    <location>
        <begin position="207"/>
        <end position="225"/>
    </location>
</feature>
<sequence>MSARHVDENPAPRCGAGTRDLGSIVLCVPEGGKPRLVFGPGEELLTAAVLCPFGEVEVRAYAAPKGSRADLGGQWRPMLTDLAESLRAQGLRLFFQDGPWGRELIAVGNGVFRTLIGRDGDRWTLVVSALGPNQTAARLVGFARAVFEGSQVRRGPQPHPAGALLPLRVADPCAFGEFERVDIMPESEPEPFRPRFPDPSAPGANGSAMQRLSALRRSARSCPSA</sequence>
<evidence type="ECO:0008006" key="4">
    <source>
        <dbReference type="Google" id="ProtNLM"/>
    </source>
</evidence>
<dbReference type="STRING" id="640132.Srot_0968"/>
<dbReference type="RefSeq" id="WP_013137897.1">
    <property type="nucleotide sequence ID" value="NC_014168.1"/>
</dbReference>
<dbReference type="KEGG" id="srt:Srot_0968"/>
<dbReference type="InterPro" id="IPR022183">
    <property type="entry name" value="DUF3710"/>
</dbReference>
<protein>
    <recommendedName>
        <fullName evidence="4">DUF3710 domain-containing protein</fullName>
    </recommendedName>
</protein>
<dbReference type="EMBL" id="CP001958">
    <property type="protein sequence ID" value="ADG97441.1"/>
    <property type="molecule type" value="Genomic_DNA"/>
</dbReference>
<evidence type="ECO:0000313" key="3">
    <source>
        <dbReference type="Proteomes" id="UP000002247"/>
    </source>
</evidence>
<dbReference type="Proteomes" id="UP000002247">
    <property type="component" value="Chromosome"/>
</dbReference>
<evidence type="ECO:0000256" key="1">
    <source>
        <dbReference type="SAM" id="MobiDB-lite"/>
    </source>
</evidence>
<evidence type="ECO:0000313" key="2">
    <source>
        <dbReference type="EMBL" id="ADG97441.1"/>
    </source>
</evidence>
<organism evidence="2 3">
    <name type="scientific">Segniliparus rotundus (strain ATCC BAA-972 / CDC 1076 / CIP 108378 / DSM 44985 / JCM 13578)</name>
    <dbReference type="NCBI Taxonomy" id="640132"/>
    <lineage>
        <taxon>Bacteria</taxon>
        <taxon>Bacillati</taxon>
        <taxon>Actinomycetota</taxon>
        <taxon>Actinomycetes</taxon>
        <taxon>Mycobacteriales</taxon>
        <taxon>Segniliparaceae</taxon>
        <taxon>Segniliparus</taxon>
    </lineage>
</organism>
<reference evidence="2 3" key="1">
    <citation type="journal article" date="2010" name="Stand. Genomic Sci.">
        <title>Complete genome sequence of Segniliparus rotundus type strain (CDC 1076).</title>
        <authorList>
            <person name="Sikorski J."/>
            <person name="Lapidus A."/>
            <person name="Copeland A."/>
            <person name="Misra M."/>
            <person name="Glavina Del Rio T."/>
            <person name="Nolan M."/>
            <person name="Lucas S."/>
            <person name="Chen F."/>
            <person name="Tice H."/>
            <person name="Cheng J.F."/>
            <person name="Jando M."/>
            <person name="Schneider S."/>
            <person name="Bruce D."/>
            <person name="Goodwin L."/>
            <person name="Pitluck S."/>
            <person name="Liolios K."/>
            <person name="Mikhailova N."/>
            <person name="Pati A."/>
            <person name="Ivanova N."/>
            <person name="Mavromatis K."/>
            <person name="Chen A."/>
            <person name="Palaniappan K."/>
            <person name="Chertkov O."/>
            <person name="Land M."/>
            <person name="Hauser L."/>
            <person name="Chang Y.J."/>
            <person name="Jeffries C.D."/>
            <person name="Brettin T."/>
            <person name="Detter J.C."/>
            <person name="Han C."/>
            <person name="Rohde M."/>
            <person name="Goker M."/>
            <person name="Bristow J."/>
            <person name="Eisen J.A."/>
            <person name="Markowitz V."/>
            <person name="Hugenholtz P."/>
            <person name="Kyrpides N.C."/>
            <person name="Klenk H.P."/>
        </authorList>
    </citation>
    <scope>NUCLEOTIDE SEQUENCE [LARGE SCALE GENOMIC DNA]</scope>
    <source>
        <strain evidence="3">ATCC BAA-972 / CDC 1076 / CIP 108378 / DSM 44985 / JCM 13578</strain>
    </source>
</reference>
<dbReference type="HOGENOM" id="CLU_069776_0_1_11"/>
<dbReference type="AlphaFoldDB" id="D6ZER7"/>
<dbReference type="Pfam" id="PF12502">
    <property type="entry name" value="DUF3710"/>
    <property type="match status" value="1"/>
</dbReference>
<name>D6ZER7_SEGRD</name>
<gene>
    <name evidence="2" type="ordered locus">Srot_0968</name>
</gene>